<evidence type="ECO:0000256" key="1">
    <source>
        <dbReference type="SAM" id="Phobius"/>
    </source>
</evidence>
<keyword evidence="1" id="KW-0472">Membrane</keyword>
<dbReference type="RefSeq" id="WP_164031993.1">
    <property type="nucleotide sequence ID" value="NZ_JAABOQ010000004.1"/>
</dbReference>
<keyword evidence="3" id="KW-1185">Reference proteome</keyword>
<evidence type="ECO:0000313" key="2">
    <source>
        <dbReference type="EMBL" id="NER17456.1"/>
    </source>
</evidence>
<gene>
    <name evidence="2" type="ORF">GWK10_09550</name>
</gene>
<proteinExistence type="predicted"/>
<accession>A0A6M0CHL9</accession>
<dbReference type="Proteomes" id="UP000474296">
    <property type="component" value="Unassembled WGS sequence"/>
</dbReference>
<dbReference type="AlphaFoldDB" id="A0A6M0CHL9"/>
<organism evidence="2 3">
    <name type="scientific">Spongiivirga citrea</name>
    <dbReference type="NCBI Taxonomy" id="1481457"/>
    <lineage>
        <taxon>Bacteria</taxon>
        <taxon>Pseudomonadati</taxon>
        <taxon>Bacteroidota</taxon>
        <taxon>Flavobacteriia</taxon>
        <taxon>Flavobacteriales</taxon>
        <taxon>Flavobacteriaceae</taxon>
        <taxon>Spongiivirga</taxon>
    </lineage>
</organism>
<evidence type="ECO:0000313" key="3">
    <source>
        <dbReference type="Proteomes" id="UP000474296"/>
    </source>
</evidence>
<name>A0A6M0CHL9_9FLAO</name>
<dbReference type="EMBL" id="JAABOQ010000004">
    <property type="protein sequence ID" value="NER17456.1"/>
    <property type="molecule type" value="Genomic_DNA"/>
</dbReference>
<sequence>MRNEQVEHTITLTLPEDIQSITEAARESYYYLKNAGSFYDNEVTLPEGVDAYMYQEGSKKIKMLQEQFILLENRLYENYSAAIGTKLKYNKDLIATVIDYLMLKERMDNLQLATLQFMYANKNELISEIVDKNSDLDAINKLHTHTIQLNEAFDHSMDADKFIDYKISFSNEKWERKYSKKNVYPIIIRIIEHDYLLKRQRSQIEEQQRIQTELVKHLANERNHDKISEIASTSSSMKSVMDKINKNMLIIGIIGIILISTGIFLALMGFLK</sequence>
<reference evidence="2 3" key="1">
    <citation type="submission" date="2020-01" db="EMBL/GenBank/DDBJ databases">
        <title>Spongiivirga citrea KCTC 32990T.</title>
        <authorList>
            <person name="Wang G."/>
        </authorList>
    </citation>
    <scope>NUCLEOTIDE SEQUENCE [LARGE SCALE GENOMIC DNA]</scope>
    <source>
        <strain evidence="2 3">KCTC 32990</strain>
    </source>
</reference>
<keyword evidence="1" id="KW-1133">Transmembrane helix</keyword>
<keyword evidence="1" id="KW-0812">Transmembrane</keyword>
<feature type="transmembrane region" description="Helical" evidence="1">
    <location>
        <begin position="248"/>
        <end position="271"/>
    </location>
</feature>
<protein>
    <submittedName>
        <fullName evidence="2">Uncharacterized protein</fullName>
    </submittedName>
</protein>
<comment type="caution">
    <text evidence="2">The sequence shown here is derived from an EMBL/GenBank/DDBJ whole genome shotgun (WGS) entry which is preliminary data.</text>
</comment>